<feature type="compositionally biased region" description="Low complexity" evidence="2">
    <location>
        <begin position="113"/>
        <end position="126"/>
    </location>
</feature>
<feature type="compositionally biased region" description="Polar residues" evidence="2">
    <location>
        <begin position="94"/>
        <end position="112"/>
    </location>
</feature>
<feature type="region of interest" description="Disordered" evidence="2">
    <location>
        <begin position="219"/>
        <end position="250"/>
    </location>
</feature>
<keyword evidence="4" id="KW-1185">Reference proteome</keyword>
<evidence type="ECO:0000259" key="3">
    <source>
        <dbReference type="PROSITE" id="PS50157"/>
    </source>
</evidence>
<feature type="region of interest" description="Disordered" evidence="2">
    <location>
        <begin position="1048"/>
        <end position="1071"/>
    </location>
</feature>
<name>A0A915E7S5_9BILA</name>
<feature type="compositionally biased region" description="Low complexity" evidence="2">
    <location>
        <begin position="1"/>
        <end position="23"/>
    </location>
</feature>
<dbReference type="PROSITE" id="PS00028">
    <property type="entry name" value="ZINC_FINGER_C2H2_1"/>
    <property type="match status" value="5"/>
</dbReference>
<dbReference type="AlphaFoldDB" id="A0A915E7S5"/>
<feature type="region of interest" description="Disordered" evidence="2">
    <location>
        <begin position="698"/>
        <end position="722"/>
    </location>
</feature>
<feature type="compositionally biased region" description="Polar residues" evidence="2">
    <location>
        <begin position="610"/>
        <end position="625"/>
    </location>
</feature>
<organism evidence="4 5">
    <name type="scientific">Ditylenchus dipsaci</name>
    <dbReference type="NCBI Taxonomy" id="166011"/>
    <lineage>
        <taxon>Eukaryota</taxon>
        <taxon>Metazoa</taxon>
        <taxon>Ecdysozoa</taxon>
        <taxon>Nematoda</taxon>
        <taxon>Chromadorea</taxon>
        <taxon>Rhabditida</taxon>
        <taxon>Tylenchina</taxon>
        <taxon>Tylenchomorpha</taxon>
        <taxon>Sphaerularioidea</taxon>
        <taxon>Anguinidae</taxon>
        <taxon>Anguininae</taxon>
        <taxon>Ditylenchus</taxon>
    </lineage>
</organism>
<feature type="compositionally biased region" description="Polar residues" evidence="2">
    <location>
        <begin position="219"/>
        <end position="237"/>
    </location>
</feature>
<dbReference type="InterPro" id="IPR013087">
    <property type="entry name" value="Znf_C2H2_type"/>
</dbReference>
<accession>A0A915E7S5</accession>
<feature type="region of interest" description="Disordered" evidence="2">
    <location>
        <begin position="604"/>
        <end position="625"/>
    </location>
</feature>
<feature type="region of interest" description="Disordered" evidence="2">
    <location>
        <begin position="1"/>
        <end position="33"/>
    </location>
</feature>
<keyword evidence="1" id="KW-0862">Zinc</keyword>
<dbReference type="PROSITE" id="PS50157">
    <property type="entry name" value="ZINC_FINGER_C2H2_2"/>
    <property type="match status" value="1"/>
</dbReference>
<evidence type="ECO:0000256" key="2">
    <source>
        <dbReference type="SAM" id="MobiDB-lite"/>
    </source>
</evidence>
<dbReference type="WBParaSite" id="jg26651">
    <property type="protein sequence ID" value="jg26651"/>
    <property type="gene ID" value="jg26651"/>
</dbReference>
<keyword evidence="1" id="KW-0863">Zinc-finger</keyword>
<evidence type="ECO:0000256" key="1">
    <source>
        <dbReference type="PROSITE-ProRule" id="PRU00042"/>
    </source>
</evidence>
<dbReference type="SMART" id="SM00355">
    <property type="entry name" value="ZnF_C2H2"/>
    <property type="match status" value="6"/>
</dbReference>
<dbReference type="Gene3D" id="3.30.160.60">
    <property type="entry name" value="Classic Zinc Finger"/>
    <property type="match status" value="2"/>
</dbReference>
<feature type="compositionally biased region" description="Basic and acidic residues" evidence="2">
    <location>
        <begin position="1153"/>
        <end position="1168"/>
    </location>
</feature>
<sequence>MASSSSTSISNNQQTTTSTLASSGENGGQTTSSSAYKVLPEADEFSENNMNGFENLQHQQFGMDNDSLQRLMMAAASMDNQSNPMHNFYLSQLQQATAQPSESSAASVTANLTPSSTNPTPTNEPETYANMAAAAAAQQRLLEQLFGSAAINSQLSNQDTNSEHLNNSKNNFQPEPSPTNNNSVSGFGDLNANELAQIMASLISNGSGNELVLQNGTHAKGQCQNSNGQSSNPASTAPSQPVSPNSQQQNSSNVFDQLQLLNLFGAGNGLPVDFFGSSASNQMPNSTSHNQISQMAGMSGPDFASLAAGLGLGNPLNGMDASNNQAVAAAAALLAASSGSFSFSGSPNKSLDSYCEICDKNLCNRYFLKTHKLKKHGISDDGTTGSPIKTNFGQTSFDAESYINRAISTSSTNANPLQSSVIVSAANNFVGDDRNLSGDSSPMAKMPKLSSSSTSAPNMMAGLMAGNGSNNVAQLNERWARTADTEQRTPTRSPVENQPFNNPFNEPTNNNTANASPDYSARRLFYYIITEQPKDYDFSNLICSCYTSICRCCYKLKCPIATKYQQILNNLLPAGLQLPFLMPSQLAQFGGDLGEAQAAMAKMSGAGTPGTVSSPTAQGSGLQQAKNAAKRQYSSTSKNYCDLCNKEVCNKYFLRTHMLKMHNIEKAGSISFRCDICMVELKTRNDLRVHKKETHGVVPLLTPPANSGAHVHNGSVTPSRTPKSATFNPHLMGGLSANRLSQHQQQLQQHFFGPTLDEPTQMPALQKDEPEFDNDDGQGNAANADHLTANVEMILNSIAACRPLETKVDQIKKEECLEDANSLDNNIPSSSASSTFEAANSATSSASSSAFKCRFCNDHFGDEMKMQLHAISNHSAEIFGQFADSLGMLTGGGQLPTADENDVITRVALKMAQANQALNQPMPASIAQFTCMHCNRRYKSKLSLANHTRSVHHNFVAKLSPTKKSKRPVISPKKVKKLRSCFTCMKCQRRFSTRIECSEHVIGHLRAEKEQGQILNSLEETTIPELEIKKEKLVRSNSEDKLYLIGQQDSNNNSASHGCRSLPDQDTQMETHEDGIKSAQLTYEETFLNTFIKEESNLEDSQPLILEMPGAEATSSHSSGCMSFDDEALLLIDEQEQNGSHHVVNQVVSEIHEEQCRLQSQPKDEKHSHTSTPDSEDQQMSKAHTLVSPCLHCR</sequence>
<feature type="region of interest" description="Disordered" evidence="2">
    <location>
        <begin position="1153"/>
        <end position="1183"/>
    </location>
</feature>
<evidence type="ECO:0000313" key="5">
    <source>
        <dbReference type="WBParaSite" id="jg26651"/>
    </source>
</evidence>
<dbReference type="Proteomes" id="UP000887574">
    <property type="component" value="Unplaced"/>
</dbReference>
<feature type="compositionally biased region" description="Low complexity" evidence="2">
    <location>
        <begin position="238"/>
        <end position="250"/>
    </location>
</feature>
<reference evidence="5" key="1">
    <citation type="submission" date="2022-11" db="UniProtKB">
        <authorList>
            <consortium name="WormBaseParasite"/>
        </authorList>
    </citation>
    <scope>IDENTIFICATION</scope>
</reference>
<keyword evidence="1" id="KW-0479">Metal-binding</keyword>
<feature type="compositionally biased region" description="Low complexity" evidence="2">
    <location>
        <begin position="496"/>
        <end position="515"/>
    </location>
</feature>
<dbReference type="PANTHER" id="PTHR21190:SF1">
    <property type="entry name" value="GH10077P"/>
    <property type="match status" value="1"/>
</dbReference>
<dbReference type="PANTHER" id="PTHR21190">
    <property type="entry name" value="GH10077P"/>
    <property type="match status" value="1"/>
</dbReference>
<feature type="compositionally biased region" description="Polar residues" evidence="2">
    <location>
        <begin position="1170"/>
        <end position="1182"/>
    </location>
</feature>
<feature type="region of interest" description="Disordered" evidence="2">
    <location>
        <begin position="158"/>
        <end position="188"/>
    </location>
</feature>
<evidence type="ECO:0000313" key="4">
    <source>
        <dbReference type="Proteomes" id="UP000887574"/>
    </source>
</evidence>
<protein>
    <submittedName>
        <fullName evidence="5">C2H2-type domain-containing protein</fullName>
    </submittedName>
</protein>
<proteinExistence type="predicted"/>
<feature type="domain" description="C2H2-type" evidence="3">
    <location>
        <begin position="929"/>
        <end position="952"/>
    </location>
</feature>
<feature type="region of interest" description="Disordered" evidence="2">
    <location>
        <begin position="94"/>
        <end position="126"/>
    </location>
</feature>
<feature type="compositionally biased region" description="Polar residues" evidence="2">
    <location>
        <begin position="158"/>
        <end position="185"/>
    </location>
</feature>
<dbReference type="GO" id="GO:0008270">
    <property type="term" value="F:zinc ion binding"/>
    <property type="evidence" value="ECO:0007669"/>
    <property type="project" value="UniProtKB-KW"/>
</dbReference>
<feature type="region of interest" description="Disordered" evidence="2">
    <location>
        <begin position="483"/>
        <end position="515"/>
    </location>
</feature>